<evidence type="ECO:0000256" key="6">
    <source>
        <dbReference type="ARBA" id="ARBA00022927"/>
    </source>
</evidence>
<keyword evidence="7 9" id="KW-1133">Transmembrane helix</keyword>
<evidence type="ECO:0000259" key="10">
    <source>
        <dbReference type="PROSITE" id="PS50928"/>
    </source>
</evidence>
<evidence type="ECO:0000313" key="12">
    <source>
        <dbReference type="Proteomes" id="UP000177701"/>
    </source>
</evidence>
<feature type="domain" description="ABC transmembrane type-1" evidence="10">
    <location>
        <begin position="100"/>
        <end position="311"/>
    </location>
</feature>
<dbReference type="PANTHER" id="PTHR43386:SF24">
    <property type="entry name" value="OLIGOPEPTIDE TRANSPORT SYSTEM PERMEASE PROTEIN AMID"/>
    <property type="match status" value="1"/>
</dbReference>
<evidence type="ECO:0000256" key="9">
    <source>
        <dbReference type="RuleBase" id="RU363032"/>
    </source>
</evidence>
<evidence type="ECO:0000256" key="4">
    <source>
        <dbReference type="ARBA" id="ARBA00022692"/>
    </source>
</evidence>
<accession>A0A1F5A6W2</accession>
<dbReference type="Gene3D" id="1.10.3720.10">
    <property type="entry name" value="MetI-like"/>
    <property type="match status" value="1"/>
</dbReference>
<dbReference type="SUPFAM" id="SSF161098">
    <property type="entry name" value="MetI-like"/>
    <property type="match status" value="1"/>
</dbReference>
<dbReference type="Pfam" id="PF00528">
    <property type="entry name" value="BPD_transp_1"/>
    <property type="match status" value="1"/>
</dbReference>
<evidence type="ECO:0000256" key="5">
    <source>
        <dbReference type="ARBA" id="ARBA00022856"/>
    </source>
</evidence>
<dbReference type="InterPro" id="IPR050366">
    <property type="entry name" value="BP-dependent_transpt_permease"/>
</dbReference>
<proteinExistence type="inferred from homology"/>
<keyword evidence="8 9" id="KW-0472">Membrane</keyword>
<dbReference type="Proteomes" id="UP000177701">
    <property type="component" value="Unassembled WGS sequence"/>
</dbReference>
<name>A0A1F5A6W2_9BACT</name>
<reference evidence="11 12" key="1">
    <citation type="journal article" date="2016" name="Nat. Commun.">
        <title>Thousands of microbial genomes shed light on interconnected biogeochemical processes in an aquifer system.</title>
        <authorList>
            <person name="Anantharaman K."/>
            <person name="Brown C.T."/>
            <person name="Hug L.A."/>
            <person name="Sharon I."/>
            <person name="Castelle C.J."/>
            <person name="Probst A.J."/>
            <person name="Thomas B.C."/>
            <person name="Singh A."/>
            <person name="Wilkins M.J."/>
            <person name="Karaoz U."/>
            <person name="Brodie E.L."/>
            <person name="Williams K.H."/>
            <person name="Hubbard S.S."/>
            <person name="Banfield J.F."/>
        </authorList>
    </citation>
    <scope>NUCLEOTIDE SEQUENCE [LARGE SCALE GENOMIC DNA]</scope>
</reference>
<evidence type="ECO:0000313" key="11">
    <source>
        <dbReference type="EMBL" id="OGD14322.1"/>
    </source>
</evidence>
<evidence type="ECO:0000256" key="7">
    <source>
        <dbReference type="ARBA" id="ARBA00022989"/>
    </source>
</evidence>
<evidence type="ECO:0000256" key="1">
    <source>
        <dbReference type="ARBA" id="ARBA00004651"/>
    </source>
</evidence>
<feature type="transmembrane region" description="Helical" evidence="9">
    <location>
        <begin position="40"/>
        <end position="61"/>
    </location>
</feature>
<dbReference type="InterPro" id="IPR025966">
    <property type="entry name" value="OppC_N"/>
</dbReference>
<feature type="transmembrane region" description="Helical" evidence="9">
    <location>
        <begin position="102"/>
        <end position="128"/>
    </location>
</feature>
<dbReference type="InterPro" id="IPR000515">
    <property type="entry name" value="MetI-like"/>
</dbReference>
<keyword evidence="2 9" id="KW-0813">Transport</keyword>
<feature type="transmembrane region" description="Helical" evidence="9">
    <location>
        <begin position="181"/>
        <end position="204"/>
    </location>
</feature>
<dbReference type="STRING" id="1797291.A2V47_03395"/>
<evidence type="ECO:0000256" key="8">
    <source>
        <dbReference type="ARBA" id="ARBA00023136"/>
    </source>
</evidence>
<dbReference type="GO" id="GO:0015833">
    <property type="term" value="P:peptide transport"/>
    <property type="evidence" value="ECO:0007669"/>
    <property type="project" value="UniProtKB-KW"/>
</dbReference>
<dbReference type="PANTHER" id="PTHR43386">
    <property type="entry name" value="OLIGOPEPTIDE TRANSPORT SYSTEM PERMEASE PROTEIN APPC"/>
    <property type="match status" value="1"/>
</dbReference>
<organism evidence="11 12">
    <name type="scientific">Candidatus Sediminicultor quintus</name>
    <dbReference type="NCBI Taxonomy" id="1797291"/>
    <lineage>
        <taxon>Bacteria</taxon>
        <taxon>Pseudomonadati</taxon>
        <taxon>Atribacterota</taxon>
        <taxon>Candidatus Phoenicimicrobiia</taxon>
        <taxon>Candidatus Pheonicimicrobiales</taxon>
        <taxon>Candidatus Phoenicimicrobiaceae</taxon>
        <taxon>Candidatus Sediminicultor</taxon>
    </lineage>
</organism>
<feature type="transmembrane region" description="Helical" evidence="9">
    <location>
        <begin position="149"/>
        <end position="175"/>
    </location>
</feature>
<keyword evidence="4 9" id="KW-0812">Transmembrane</keyword>
<dbReference type="GO" id="GO:0055085">
    <property type="term" value="P:transmembrane transport"/>
    <property type="evidence" value="ECO:0007669"/>
    <property type="project" value="InterPro"/>
</dbReference>
<comment type="subcellular location">
    <subcellularLocation>
        <location evidence="1 9">Cell membrane</location>
        <topology evidence="1 9">Multi-pass membrane protein</topology>
    </subcellularLocation>
</comment>
<dbReference type="AlphaFoldDB" id="A0A1F5A6W2"/>
<dbReference type="EMBL" id="MEYH01000087">
    <property type="protein sequence ID" value="OGD14322.1"/>
    <property type="molecule type" value="Genomic_DNA"/>
</dbReference>
<feature type="transmembrane region" description="Helical" evidence="9">
    <location>
        <begin position="239"/>
        <end position="268"/>
    </location>
</feature>
<protein>
    <recommendedName>
        <fullName evidence="10">ABC transmembrane type-1 domain-containing protein</fullName>
    </recommendedName>
</protein>
<dbReference type="GO" id="GO:0015031">
    <property type="term" value="P:protein transport"/>
    <property type="evidence" value="ECO:0007669"/>
    <property type="project" value="UniProtKB-KW"/>
</dbReference>
<keyword evidence="3" id="KW-1003">Cell membrane</keyword>
<dbReference type="CDD" id="cd06261">
    <property type="entry name" value="TM_PBP2"/>
    <property type="match status" value="1"/>
</dbReference>
<evidence type="ECO:0000256" key="3">
    <source>
        <dbReference type="ARBA" id="ARBA00022475"/>
    </source>
</evidence>
<dbReference type="PROSITE" id="PS50928">
    <property type="entry name" value="ABC_TM1"/>
    <property type="match status" value="1"/>
</dbReference>
<evidence type="ECO:0000256" key="2">
    <source>
        <dbReference type="ARBA" id="ARBA00022448"/>
    </source>
</evidence>
<dbReference type="Pfam" id="PF12911">
    <property type="entry name" value="OppC_N"/>
    <property type="match status" value="1"/>
</dbReference>
<gene>
    <name evidence="11" type="ORF">A2V47_03395</name>
</gene>
<sequence length="323" mass="35555">MEVKIKERGNEVKDKIIIDERPEVNLWKDAFRRLLKNKMAVLGGIIIIVLLILAIFAPYIAPYHYAEGSLLDNYAKPGAKYLLGADFMGRDLLSRIIYGTRISLSVGIVGALTAFIIGVFYGVVSGYYGGKVDDIMMRFVDIMYGFPTLLLIILLMVLFKSTFAIATPGTFVGYLNVVDRAFGGLFFIFIGIGVTAWLGMARIARGMALSLREKEFVEAARATGNFNLQIILIHVLPNLIGPCIVTVTLAIPGYITFEAFLSFIGLGVNPPTPSWGMMISEGYKAIRSYPHLAIYPGLALAVTMMAFNFLGDGLRDALDPRMK</sequence>
<comment type="similarity">
    <text evidence="9">Belongs to the binding-protein-dependent transport system permease family.</text>
</comment>
<feature type="transmembrane region" description="Helical" evidence="9">
    <location>
        <begin position="288"/>
        <end position="311"/>
    </location>
</feature>
<keyword evidence="6" id="KW-0653">Protein transport</keyword>
<dbReference type="InterPro" id="IPR035906">
    <property type="entry name" value="MetI-like_sf"/>
</dbReference>
<keyword evidence="5" id="KW-0571">Peptide transport</keyword>
<dbReference type="GO" id="GO:0005886">
    <property type="term" value="C:plasma membrane"/>
    <property type="evidence" value="ECO:0007669"/>
    <property type="project" value="UniProtKB-SubCell"/>
</dbReference>
<comment type="caution">
    <text evidence="11">The sequence shown here is derived from an EMBL/GenBank/DDBJ whole genome shotgun (WGS) entry which is preliminary data.</text>
</comment>